<gene>
    <name evidence="1" type="ORF">ACFFH4_04105</name>
</gene>
<dbReference type="Gene3D" id="3.40.50.2300">
    <property type="match status" value="1"/>
</dbReference>
<proteinExistence type="predicted"/>
<dbReference type="SUPFAM" id="SSF52172">
    <property type="entry name" value="CheY-like"/>
    <property type="match status" value="1"/>
</dbReference>
<comment type="caution">
    <text evidence="1">The sequence shown here is derived from an EMBL/GenBank/DDBJ whole genome shotgun (WGS) entry which is preliminary data.</text>
</comment>
<evidence type="ECO:0008006" key="3">
    <source>
        <dbReference type="Google" id="ProtNLM"/>
    </source>
</evidence>
<organism evidence="1 2">
    <name type="scientific">Halalkalibacter alkalisediminis</name>
    <dbReference type="NCBI Taxonomy" id="935616"/>
    <lineage>
        <taxon>Bacteria</taxon>
        <taxon>Bacillati</taxon>
        <taxon>Bacillota</taxon>
        <taxon>Bacilli</taxon>
        <taxon>Bacillales</taxon>
        <taxon>Bacillaceae</taxon>
        <taxon>Halalkalibacter</taxon>
    </lineage>
</organism>
<accession>A0ABV6NBW5</accession>
<dbReference type="RefSeq" id="WP_337956326.1">
    <property type="nucleotide sequence ID" value="NZ_JAQQWT010000003.1"/>
</dbReference>
<keyword evidence="2" id="KW-1185">Reference proteome</keyword>
<name>A0ABV6NBW5_9BACI</name>
<dbReference type="InterPro" id="IPR011006">
    <property type="entry name" value="CheY-like_superfamily"/>
</dbReference>
<sequence>MKLRKGLGRLYLSSFLNCLKVMIVEGDTSLALLLSEELNGKGLRVIHHNDPSRAFQDAKKIPLVGIVIDLMLGNERVGFN</sequence>
<evidence type="ECO:0000313" key="1">
    <source>
        <dbReference type="EMBL" id="MFC0558230.1"/>
    </source>
</evidence>
<dbReference type="Proteomes" id="UP001589833">
    <property type="component" value="Unassembled WGS sequence"/>
</dbReference>
<protein>
    <recommendedName>
        <fullName evidence="3">Response regulatory domain-containing protein</fullName>
    </recommendedName>
</protein>
<evidence type="ECO:0000313" key="2">
    <source>
        <dbReference type="Proteomes" id="UP001589833"/>
    </source>
</evidence>
<reference evidence="1 2" key="1">
    <citation type="submission" date="2024-09" db="EMBL/GenBank/DDBJ databases">
        <authorList>
            <person name="Sun Q."/>
            <person name="Mori K."/>
        </authorList>
    </citation>
    <scope>NUCLEOTIDE SEQUENCE [LARGE SCALE GENOMIC DNA]</scope>
    <source>
        <strain evidence="1 2">NCAIM B.02301</strain>
    </source>
</reference>
<dbReference type="EMBL" id="JBHLTR010000004">
    <property type="protein sequence ID" value="MFC0558230.1"/>
    <property type="molecule type" value="Genomic_DNA"/>
</dbReference>